<dbReference type="AlphaFoldDB" id="A0A2U3PXC8"/>
<dbReference type="EMBL" id="JAGIKT010000050">
    <property type="protein sequence ID" value="MBP0113763.1"/>
    <property type="molecule type" value="Genomic_DNA"/>
</dbReference>
<sequence length="60" mass="6277">MRIANHDCVLAPFSDMIAGTGGRGPCDLSSSPVRPQGIGWAVAKFLIGRIIATRLGLLAQ</sequence>
<dbReference type="Proteomes" id="UP000246085">
    <property type="component" value="Chromosome BRAD3257"/>
</dbReference>
<evidence type="ECO:0000313" key="2">
    <source>
        <dbReference type="EMBL" id="SPP93810.1"/>
    </source>
</evidence>
<reference evidence="2 3" key="1">
    <citation type="submission" date="2018-03" db="EMBL/GenBank/DDBJ databases">
        <authorList>
            <person name="Gully D."/>
        </authorList>
    </citation>
    <scope>NUCLEOTIDE SEQUENCE [LARGE SCALE GENOMIC DNA]</scope>
    <source>
        <strain evidence="2">ORS3257</strain>
    </source>
</reference>
<evidence type="ECO:0000313" key="1">
    <source>
        <dbReference type="EMBL" id="MBP0113763.1"/>
    </source>
</evidence>
<reference evidence="1 4" key="2">
    <citation type="submission" date="2021-03" db="EMBL/GenBank/DDBJ databases">
        <title>Genome Sequence of Bradyrhizobium vignae strain ISRA400.</title>
        <authorList>
            <person name="Tisa L.S."/>
            <person name="Svistoonoff S."/>
            <person name="Hocher V."/>
            <person name="Fall S."/>
            <person name="Zaiya A."/>
            <person name="Naing D."/>
            <person name="Niang N."/>
            <person name="Diouf A."/>
            <person name="Dasylva M.C."/>
            <person name="Toure O."/>
            <person name="Gueye M."/>
            <person name="Gully D."/>
            <person name="Tisseyre P."/>
            <person name="Simpson S."/>
            <person name="Morris K."/>
            <person name="Thomas W.K."/>
        </authorList>
    </citation>
    <scope>NUCLEOTIDE SEQUENCE [LARGE SCALE GENOMIC DNA]</scope>
    <source>
        <strain evidence="1 4">ISRA400</strain>
    </source>
</reference>
<evidence type="ECO:0000313" key="4">
    <source>
        <dbReference type="Proteomes" id="UP000669317"/>
    </source>
</evidence>
<evidence type="ECO:0000313" key="3">
    <source>
        <dbReference type="Proteomes" id="UP000246085"/>
    </source>
</evidence>
<proteinExistence type="predicted"/>
<name>A0A2U3PXC8_9BRAD</name>
<keyword evidence="4" id="KW-1185">Reference proteome</keyword>
<dbReference type="Proteomes" id="UP000669317">
    <property type="component" value="Unassembled WGS sequence"/>
</dbReference>
<protein>
    <submittedName>
        <fullName evidence="2">Uncharacterized protein</fullName>
    </submittedName>
</protein>
<dbReference type="RefSeq" id="WP_145987002.1">
    <property type="nucleotide sequence ID" value="NZ_JAGIKT010000050.1"/>
</dbReference>
<gene>
    <name evidence="2" type="ORF">BRAD3257_2742</name>
    <name evidence="1" type="ORF">JWS04_22270</name>
</gene>
<organism evidence="2 3">
    <name type="scientific">Bradyrhizobium vignae</name>
    <dbReference type="NCBI Taxonomy" id="1549949"/>
    <lineage>
        <taxon>Bacteria</taxon>
        <taxon>Pseudomonadati</taxon>
        <taxon>Pseudomonadota</taxon>
        <taxon>Alphaproteobacteria</taxon>
        <taxon>Hyphomicrobiales</taxon>
        <taxon>Nitrobacteraceae</taxon>
        <taxon>Bradyrhizobium</taxon>
    </lineage>
</organism>
<dbReference type="EMBL" id="LS398110">
    <property type="protein sequence ID" value="SPP93810.1"/>
    <property type="molecule type" value="Genomic_DNA"/>
</dbReference>
<accession>A0A2U3PXC8</accession>
<dbReference type="KEGG" id="bvz:BRAD3257_2742"/>